<dbReference type="RefSeq" id="WP_079345553.1">
    <property type="nucleotide sequence ID" value="NZ_MVAB01000001.1"/>
</dbReference>
<evidence type="ECO:0000259" key="2">
    <source>
        <dbReference type="Pfam" id="PF13556"/>
    </source>
</evidence>
<dbReference type="PANTHER" id="PTHR33744:SF1">
    <property type="entry name" value="DNA-BINDING TRANSCRIPTIONAL ACTIVATOR ADER"/>
    <property type="match status" value="1"/>
</dbReference>
<dbReference type="InterPro" id="IPR012914">
    <property type="entry name" value="PucR_dom"/>
</dbReference>
<dbReference type="InterPro" id="IPR042070">
    <property type="entry name" value="PucR_C-HTH_sf"/>
</dbReference>
<evidence type="ECO:0008006" key="5">
    <source>
        <dbReference type="Google" id="ProtNLM"/>
    </source>
</evidence>
<dbReference type="AlphaFoldDB" id="A0A1V4DFM8"/>
<name>A0A1V4DFM8_9ENTE</name>
<comment type="caution">
    <text evidence="3">The sequence shown here is derived from an EMBL/GenBank/DDBJ whole genome shotgun (WGS) entry which is preliminary data.</text>
</comment>
<evidence type="ECO:0000259" key="1">
    <source>
        <dbReference type="Pfam" id="PF07905"/>
    </source>
</evidence>
<dbReference type="Gene3D" id="1.10.10.2840">
    <property type="entry name" value="PucR C-terminal helix-turn-helix domain"/>
    <property type="match status" value="1"/>
</dbReference>
<dbReference type="Pfam" id="PF07905">
    <property type="entry name" value="PucR"/>
    <property type="match status" value="1"/>
</dbReference>
<dbReference type="EMBL" id="MVAB01000001">
    <property type="protein sequence ID" value="OPF87231.1"/>
    <property type="molecule type" value="Genomic_DNA"/>
</dbReference>
<proteinExistence type="predicted"/>
<dbReference type="InterPro" id="IPR029016">
    <property type="entry name" value="GAF-like_dom_sf"/>
</dbReference>
<feature type="domain" description="PucR C-terminal helix-turn-helix" evidence="2">
    <location>
        <begin position="482"/>
        <end position="539"/>
    </location>
</feature>
<dbReference type="PANTHER" id="PTHR33744">
    <property type="entry name" value="CARBOHYDRATE DIACID REGULATOR"/>
    <property type="match status" value="1"/>
</dbReference>
<dbReference type="Gene3D" id="3.30.450.40">
    <property type="match status" value="1"/>
</dbReference>
<dbReference type="Pfam" id="PF13556">
    <property type="entry name" value="HTH_30"/>
    <property type="match status" value="1"/>
</dbReference>
<evidence type="ECO:0000313" key="3">
    <source>
        <dbReference type="EMBL" id="OPF87231.1"/>
    </source>
</evidence>
<keyword evidence="4" id="KW-1185">Reference proteome</keyword>
<protein>
    <recommendedName>
        <fullName evidence="5">PucR family transcriptional regulator</fullName>
    </recommendedName>
</protein>
<reference evidence="3 4" key="1">
    <citation type="submission" date="2017-02" db="EMBL/GenBank/DDBJ databases">
        <title>Vagococcus cremeus sp. nov., isolated from the small intestine of a marten, Martes flavigula.</title>
        <authorList>
            <person name="Tak E.J."/>
            <person name="Bae J.-W."/>
        </authorList>
    </citation>
    <scope>NUCLEOTIDE SEQUENCE [LARGE SCALE GENOMIC DNA]</scope>
    <source>
        <strain evidence="3 4">D7T301</strain>
    </source>
</reference>
<evidence type="ECO:0000313" key="4">
    <source>
        <dbReference type="Proteomes" id="UP000189970"/>
    </source>
</evidence>
<dbReference type="InterPro" id="IPR051448">
    <property type="entry name" value="CdaR-like_regulators"/>
</dbReference>
<organism evidence="3 4">
    <name type="scientific">Vagococcus martis</name>
    <dbReference type="NCBI Taxonomy" id="1768210"/>
    <lineage>
        <taxon>Bacteria</taxon>
        <taxon>Bacillati</taxon>
        <taxon>Bacillota</taxon>
        <taxon>Bacilli</taxon>
        <taxon>Lactobacillales</taxon>
        <taxon>Enterococcaceae</taxon>
        <taxon>Vagococcus</taxon>
    </lineage>
</organism>
<sequence>MNVTDFLSLPIAENFNILAGDSGLNNTITGVNILDNPEAMTWLSPGELIVTSGYFFKQDDQAIERFFKSFHDINISAICIKPQMYLTPIPNELYTYSELYHIPMIEIPYGIAFSKIMITVMNRLSDFSNDTTQLALDINSKFMEYGLKGNTFDELGTQIESLLDNPLIITNSTWHLLTNDVSSPFKPYVTSQKGAHFFDPNSLKQLPFNLEQLKHPVTMRFKDDTESMIFPIFFNDITYGYLIVLQENRRFSQQDYIVLENVTPSIALKIVHQTETKRINNRIERDFYRELLFGNKPLEELRGMKQSFDFKSQYTVFILEVDSINKKETDPVKKKYNEELEVASILNAIDLYKQSFYHPLHFFKHGTYYIGMLGDSTPSEIKQSSAFFSELLDYVQSFLTDGTTLSIFVGTKDPVSDIQKSYDIAKKLMAFKNDSTHSIYQPDDYYFELFIHEQIHSDTANQLINHYLGPLIQADRKKDSQLLDTLDRYLSNNQNLASASRELFIHRNTLLYRIEKIESLLSHSLSDNEYTFYLQFALYLLKKTDIKT</sequence>
<feature type="domain" description="Purine catabolism PurC-like" evidence="1">
    <location>
        <begin position="6"/>
        <end position="124"/>
    </location>
</feature>
<gene>
    <name evidence="3" type="ORF">BW731_02890</name>
</gene>
<dbReference type="InterPro" id="IPR025736">
    <property type="entry name" value="PucR_C-HTH_dom"/>
</dbReference>
<accession>A0A1V4DFM8</accession>
<dbReference type="Proteomes" id="UP000189970">
    <property type="component" value="Unassembled WGS sequence"/>
</dbReference>